<evidence type="ECO:0000313" key="3">
    <source>
        <dbReference type="Proteomes" id="UP000031186"/>
    </source>
</evidence>
<dbReference type="EMBL" id="AZNF01000001">
    <property type="protein sequence ID" value="KID70411.1"/>
    <property type="molecule type" value="Genomic_DNA"/>
</dbReference>
<keyword evidence="3" id="KW-1185">Reference proteome</keyword>
<accession>A0A0B4FXK7</accession>
<gene>
    <name evidence="2" type="ORF">MAN_00010</name>
</gene>
<proteinExistence type="predicted"/>
<dbReference type="VEuPathDB" id="FungiDB:MAN_00010"/>
<feature type="region of interest" description="Disordered" evidence="1">
    <location>
        <begin position="1"/>
        <end position="23"/>
    </location>
</feature>
<sequence>MPLSLTGQKAPSWSRVPGDRPGSELEDKTLALASFLNLTLREGDRLTPDIKGLVEDYPDRVHRRREPMRDFWHSLQADGSLREAIPSGIIFLGRRIPLAGFGWAPETWMSSRDEDFPYLMSTVNYKTGLSNDGLFVRYPGYIIWSTKGKWKEIMGSDHLASSFQFSVNRGLHDWYRAEAIDYNNGMISATVNQVVAEIDGKETYPRLALILSRLRPGERPPEIALLVQVYKDQDEADKEARVATPLYYCRVIRRMRVSRWSGLFLYSDRAGSTSILDLYSRFNGAILGEELPETQRWCVDTFVRPEAPRKDQTTLGRLAGSAICNVIYLGNSLIGRVV</sequence>
<protein>
    <submittedName>
        <fullName evidence="2">Uncharacterized protein</fullName>
    </submittedName>
</protein>
<dbReference type="HOGENOM" id="CLU_821549_0_0_1"/>
<dbReference type="Proteomes" id="UP000031186">
    <property type="component" value="Unassembled WGS sequence"/>
</dbReference>
<name>A0A0B4FXK7_METAF</name>
<comment type="caution">
    <text evidence="2">The sequence shown here is derived from an EMBL/GenBank/DDBJ whole genome shotgun (WGS) entry which is preliminary data.</text>
</comment>
<evidence type="ECO:0000256" key="1">
    <source>
        <dbReference type="SAM" id="MobiDB-lite"/>
    </source>
</evidence>
<reference evidence="2 3" key="1">
    <citation type="journal article" date="2014" name="Proc. Natl. Acad. Sci. U.S.A.">
        <title>Trajectory and genomic determinants of fungal-pathogen speciation and host adaptation.</title>
        <authorList>
            <person name="Hu X."/>
            <person name="Xiao G."/>
            <person name="Zheng P."/>
            <person name="Shang Y."/>
            <person name="Su Y."/>
            <person name="Zhang X."/>
            <person name="Liu X."/>
            <person name="Zhan S."/>
            <person name="St Leger R.J."/>
            <person name="Wang C."/>
        </authorList>
    </citation>
    <scope>NUCLEOTIDE SEQUENCE [LARGE SCALE GENOMIC DNA]</scope>
    <source>
        <strain evidence="2 3">ARSEF 549</strain>
    </source>
</reference>
<evidence type="ECO:0000313" key="2">
    <source>
        <dbReference type="EMBL" id="KID70411.1"/>
    </source>
</evidence>
<dbReference type="AlphaFoldDB" id="A0A0B4FXK7"/>
<feature type="compositionally biased region" description="Polar residues" evidence="1">
    <location>
        <begin position="1"/>
        <end position="11"/>
    </location>
</feature>
<organism evidence="2 3">
    <name type="scientific">Metarhizium anisopliae (strain ARSEF 549)</name>
    <dbReference type="NCBI Taxonomy" id="3151832"/>
    <lineage>
        <taxon>Eukaryota</taxon>
        <taxon>Fungi</taxon>
        <taxon>Dikarya</taxon>
        <taxon>Ascomycota</taxon>
        <taxon>Pezizomycotina</taxon>
        <taxon>Sordariomycetes</taxon>
        <taxon>Hypocreomycetidae</taxon>
        <taxon>Hypocreales</taxon>
        <taxon>Clavicipitaceae</taxon>
        <taxon>Metarhizium</taxon>
    </lineage>
</organism>
<feature type="non-terminal residue" evidence="2">
    <location>
        <position position="1"/>
    </location>
</feature>